<sequence>MAKSKSKARSWNKNKQNIPGNIPADSTIETNSGWNINAGWTRATPSNNNYLRASQPLMKVTPICKPEHRGRYGPKESRERLESQGYHPLVTSMSKEEVEASYEEKRKKSLYKPDYSDYYNKGKEQGFQGRYTSDMNLLIKTTGSSIENKHDTSELTKEVFNGTHPQGLLIAQQLASLGIKHLEKLALARPHEWDALSKGMAIWDFTTNKFHGEPSGHVFLCLFPKISQRGFSESPAHEENREEEKRTRKDIINLVNSIHSECGPTERPAWHAEERLKMQIEGMSPEVWRCRNSGTKPPQVVINMTRSIPDIRKLEDMMQDYVDQPENLDYHMSKPVALKNMFGLLTNIFNRRTNIRVLHFQKTPLLDRRLLACILRACPHVTTIGIYQCPLIHFGDIVCLLDLIHEVNLKRSSQGLPLVEALDFYPLYQAGMPFKIPTADNLTKVEKQCGMEPAARETHGYGITWTHMGLEVVQRGVFAILLKTVLKARKMGIRLLMDKDAAFMKYLSDIPMLPGIIFQFLDGLYRYLDLKETGSEDHAAMRRAKYDMILAVRTGLQPPNYNSLDPSYDDTRKVTSIFCRSCGYKMLDIFFCPRQIQNRPDPQDCAGCTFQGLLDHQSDHQKQHDISLMGLFLEEDWDPKGFNVDAPVHDYGQELLSLQPRKTTHDIPQMVLLPNGDFDRPSLQEQLICEHKKNNDCLQGLATLQDLLLQKDANKTQAKNYALHIDACRALSIIMAYTDSQLAELDENDGVGGHFCEGQGWRPLVKGFGDSKESQGGPPLLKGFRDSKESHTFESATKAAQNLKVRADIAEGRRPEQDAAGFW</sequence>
<reference evidence="3" key="1">
    <citation type="journal article" date="2016" name="Genome Biol. Evol.">
        <title>Comparative 'omics' of the Fusarium fujikuroi species complex highlights differences in genetic potential and metabolite synthesis.</title>
        <authorList>
            <person name="Niehaus E.-M."/>
            <person name="Muensterkoetter M."/>
            <person name="Proctor R.H."/>
            <person name="Brown D.W."/>
            <person name="Sharon A."/>
            <person name="Idan Y."/>
            <person name="Oren-Young L."/>
            <person name="Sieber C.M."/>
            <person name="Novak O."/>
            <person name="Pencik A."/>
            <person name="Tarkowska D."/>
            <person name="Hromadova K."/>
            <person name="Freeman S."/>
            <person name="Maymon M."/>
            <person name="Elazar M."/>
            <person name="Youssef S.A."/>
            <person name="El-Shabrawy E.S.M."/>
            <person name="Shalaby A.B.A."/>
            <person name="Houterman P."/>
            <person name="Brock N.L."/>
            <person name="Burkhardt I."/>
            <person name="Tsavkelova E.A."/>
            <person name="Dickschat J.S."/>
            <person name="Galuszka P."/>
            <person name="Gueldener U."/>
            <person name="Tudzynski B."/>
        </authorList>
    </citation>
    <scope>NUCLEOTIDE SEQUENCE [LARGE SCALE GENOMIC DNA]</scope>
    <source>
        <strain evidence="3">MRC7560</strain>
    </source>
</reference>
<feature type="region of interest" description="Disordered" evidence="1">
    <location>
        <begin position="1"/>
        <end position="31"/>
    </location>
</feature>
<dbReference type="AlphaFoldDB" id="A0A1L7SMB8"/>
<feature type="compositionally biased region" description="Basic and acidic residues" evidence="1">
    <location>
        <begin position="65"/>
        <end position="82"/>
    </location>
</feature>
<comment type="caution">
    <text evidence="2">The sequence shown here is derived from an EMBL/GenBank/DDBJ whole genome shotgun (WGS) entry which is preliminary data.</text>
</comment>
<dbReference type="VEuPathDB" id="FungiDB:FMAN_01419"/>
<gene>
    <name evidence="2" type="ORF">FMAN_01419</name>
</gene>
<feature type="region of interest" description="Disordered" evidence="1">
    <location>
        <begin position="769"/>
        <end position="796"/>
    </location>
</feature>
<dbReference type="RefSeq" id="XP_041676759.1">
    <property type="nucleotide sequence ID" value="XM_041834552.1"/>
</dbReference>
<evidence type="ECO:0000313" key="2">
    <source>
        <dbReference type="EMBL" id="CVK84346.1"/>
    </source>
</evidence>
<feature type="compositionally biased region" description="Basic and acidic residues" evidence="1">
    <location>
        <begin position="783"/>
        <end position="792"/>
    </location>
</feature>
<protein>
    <submittedName>
        <fullName evidence="2">Uncharacterized protein</fullName>
    </submittedName>
</protein>
<dbReference type="EMBL" id="FCQH01000001">
    <property type="protein sequence ID" value="CVK84346.1"/>
    <property type="molecule type" value="Genomic_DNA"/>
</dbReference>
<dbReference type="Proteomes" id="UP000184255">
    <property type="component" value="Unassembled WGS sequence"/>
</dbReference>
<accession>A0A1L7SMB8</accession>
<keyword evidence="3" id="KW-1185">Reference proteome</keyword>
<proteinExistence type="predicted"/>
<dbReference type="GeneID" id="65080691"/>
<name>A0A1L7SMB8_FUSMA</name>
<evidence type="ECO:0000256" key="1">
    <source>
        <dbReference type="SAM" id="MobiDB-lite"/>
    </source>
</evidence>
<feature type="compositionally biased region" description="Basic residues" evidence="1">
    <location>
        <begin position="1"/>
        <end position="12"/>
    </location>
</feature>
<feature type="region of interest" description="Disordered" evidence="1">
    <location>
        <begin position="64"/>
        <end position="83"/>
    </location>
</feature>
<evidence type="ECO:0000313" key="3">
    <source>
        <dbReference type="Proteomes" id="UP000184255"/>
    </source>
</evidence>
<organism evidence="2 3">
    <name type="scientific">Fusarium mangiferae</name>
    <name type="common">Mango malformation disease fungus</name>
    <dbReference type="NCBI Taxonomy" id="192010"/>
    <lineage>
        <taxon>Eukaryota</taxon>
        <taxon>Fungi</taxon>
        <taxon>Dikarya</taxon>
        <taxon>Ascomycota</taxon>
        <taxon>Pezizomycotina</taxon>
        <taxon>Sordariomycetes</taxon>
        <taxon>Hypocreomycetidae</taxon>
        <taxon>Hypocreales</taxon>
        <taxon>Nectriaceae</taxon>
        <taxon>Fusarium</taxon>
        <taxon>Fusarium fujikuroi species complex</taxon>
    </lineage>
</organism>